<evidence type="ECO:0000256" key="1">
    <source>
        <dbReference type="ARBA" id="ARBA00023015"/>
    </source>
</evidence>
<feature type="domain" description="HTH marR-type" evidence="4">
    <location>
        <begin position="29"/>
        <end position="161"/>
    </location>
</feature>
<organism evidence="5 6">
    <name type="scientific">Caballeronia jiangsuensis</name>
    <dbReference type="NCBI Taxonomy" id="1458357"/>
    <lineage>
        <taxon>Bacteria</taxon>
        <taxon>Pseudomonadati</taxon>
        <taxon>Pseudomonadota</taxon>
        <taxon>Betaproteobacteria</taxon>
        <taxon>Burkholderiales</taxon>
        <taxon>Burkholderiaceae</taxon>
        <taxon>Caballeronia</taxon>
    </lineage>
</organism>
<gene>
    <name evidence="5" type="ORF">PQR08_00620</name>
</gene>
<evidence type="ECO:0000313" key="6">
    <source>
        <dbReference type="Proteomes" id="UP001629462"/>
    </source>
</evidence>
<keyword evidence="6" id="KW-1185">Reference proteome</keyword>
<evidence type="ECO:0000313" key="5">
    <source>
        <dbReference type="EMBL" id="MFM0515903.1"/>
    </source>
</evidence>
<keyword evidence="3" id="KW-0804">Transcription</keyword>
<protein>
    <submittedName>
        <fullName evidence="5">MarR family winged helix-turn-helix transcriptional regulator</fullName>
    </submittedName>
</protein>
<dbReference type="RefSeq" id="WP_250486871.1">
    <property type="nucleotide sequence ID" value="NZ_JAQQDB010000001.1"/>
</dbReference>
<accession>A0ABW9CF40</accession>
<evidence type="ECO:0000259" key="4">
    <source>
        <dbReference type="PROSITE" id="PS50995"/>
    </source>
</evidence>
<dbReference type="PROSITE" id="PS50995">
    <property type="entry name" value="HTH_MARR_2"/>
    <property type="match status" value="1"/>
</dbReference>
<dbReference type="Proteomes" id="UP001629462">
    <property type="component" value="Unassembled WGS sequence"/>
</dbReference>
<evidence type="ECO:0000256" key="2">
    <source>
        <dbReference type="ARBA" id="ARBA00023125"/>
    </source>
</evidence>
<reference evidence="5 6" key="1">
    <citation type="journal article" date="2024" name="Chem. Sci.">
        <title>Discovery of megapolipeptins by genome mining of a Burkholderiales bacteria collection.</title>
        <authorList>
            <person name="Paulo B.S."/>
            <person name="Recchia M.J.J."/>
            <person name="Lee S."/>
            <person name="Fergusson C.H."/>
            <person name="Romanowski S.B."/>
            <person name="Hernandez A."/>
            <person name="Krull N."/>
            <person name="Liu D.Y."/>
            <person name="Cavanagh H."/>
            <person name="Bos A."/>
            <person name="Gray C.A."/>
            <person name="Murphy B.T."/>
            <person name="Linington R.G."/>
            <person name="Eustaquio A.S."/>
        </authorList>
    </citation>
    <scope>NUCLEOTIDE SEQUENCE [LARGE SCALE GENOMIC DNA]</scope>
    <source>
        <strain evidence="5 6">RL17-374-BIF-D</strain>
    </source>
</reference>
<dbReference type="PANTHER" id="PTHR42756">
    <property type="entry name" value="TRANSCRIPTIONAL REGULATOR, MARR"/>
    <property type="match status" value="1"/>
</dbReference>
<name>A0ABW9CF40_9BURK</name>
<dbReference type="Gene3D" id="1.10.10.10">
    <property type="entry name" value="Winged helix-like DNA-binding domain superfamily/Winged helix DNA-binding domain"/>
    <property type="match status" value="1"/>
</dbReference>
<dbReference type="EMBL" id="JAQQDB010000001">
    <property type="protein sequence ID" value="MFM0515903.1"/>
    <property type="molecule type" value="Genomic_DNA"/>
</dbReference>
<dbReference type="SUPFAM" id="SSF46785">
    <property type="entry name" value="Winged helix' DNA-binding domain"/>
    <property type="match status" value="1"/>
</dbReference>
<dbReference type="InterPro" id="IPR036390">
    <property type="entry name" value="WH_DNA-bd_sf"/>
</dbReference>
<dbReference type="Pfam" id="PF12802">
    <property type="entry name" value="MarR_2"/>
    <property type="match status" value="1"/>
</dbReference>
<dbReference type="InterPro" id="IPR036388">
    <property type="entry name" value="WH-like_DNA-bd_sf"/>
</dbReference>
<dbReference type="SMART" id="SM00347">
    <property type="entry name" value="HTH_MARR"/>
    <property type="match status" value="1"/>
</dbReference>
<keyword evidence="1" id="KW-0805">Transcription regulation</keyword>
<keyword evidence="2" id="KW-0238">DNA-binding</keyword>
<proteinExistence type="predicted"/>
<evidence type="ECO:0000256" key="3">
    <source>
        <dbReference type="ARBA" id="ARBA00023163"/>
    </source>
</evidence>
<dbReference type="PANTHER" id="PTHR42756:SF1">
    <property type="entry name" value="TRANSCRIPTIONAL REPRESSOR OF EMRAB OPERON"/>
    <property type="match status" value="1"/>
</dbReference>
<comment type="caution">
    <text evidence="5">The sequence shown here is derived from an EMBL/GenBank/DDBJ whole genome shotgun (WGS) entry which is preliminary data.</text>
</comment>
<sequence>MSGTSATRASSETRVASEAERQVNYGFLRSNFPFSIRLLRGFVRRESQRIFDEVGILPGDASVVAILALNPGITQTKLCDSLLLKKSQLAVILRGMSEQGLLVRKESAEDRRINTLRLTKKGEKLWEKLRERIDQHNELILSPLSDGERRALNQLFDKIIGGFETRSMPGDVAAPDAD</sequence>
<dbReference type="InterPro" id="IPR000835">
    <property type="entry name" value="HTH_MarR-typ"/>
</dbReference>
<dbReference type="PRINTS" id="PR00598">
    <property type="entry name" value="HTHMARR"/>
</dbReference>